<evidence type="ECO:0000256" key="4">
    <source>
        <dbReference type="ARBA" id="ARBA00023125"/>
    </source>
</evidence>
<dbReference type="SUPFAM" id="SSF46689">
    <property type="entry name" value="Homeodomain-like"/>
    <property type="match status" value="1"/>
</dbReference>
<dbReference type="PROSITE" id="PS50071">
    <property type="entry name" value="HOMEOBOX_2"/>
    <property type="match status" value="1"/>
</dbReference>
<evidence type="ECO:0000256" key="9">
    <source>
        <dbReference type="SAM" id="MobiDB-lite"/>
    </source>
</evidence>
<keyword evidence="5 7" id="KW-0371">Homeobox</keyword>
<protein>
    <recommendedName>
        <fullName evidence="10">Homeobox domain-containing protein</fullName>
    </recommendedName>
</protein>
<evidence type="ECO:0000256" key="8">
    <source>
        <dbReference type="RuleBase" id="RU000682"/>
    </source>
</evidence>
<feature type="domain" description="Homeobox" evidence="10">
    <location>
        <begin position="126"/>
        <end position="186"/>
    </location>
</feature>
<dbReference type="GO" id="GO:0005667">
    <property type="term" value="C:transcription regulator complex"/>
    <property type="evidence" value="ECO:0007669"/>
    <property type="project" value="TreeGrafter"/>
</dbReference>
<evidence type="ECO:0000256" key="5">
    <source>
        <dbReference type="ARBA" id="ARBA00023155"/>
    </source>
</evidence>
<evidence type="ECO:0000313" key="12">
    <source>
        <dbReference type="Proteomes" id="UP000694545"/>
    </source>
</evidence>
<dbReference type="GO" id="GO:0001654">
    <property type="term" value="P:eye development"/>
    <property type="evidence" value="ECO:0007669"/>
    <property type="project" value="TreeGrafter"/>
</dbReference>
<accession>A0A8D2IQF4</accession>
<dbReference type="PANTHER" id="PTHR10390">
    <property type="entry name" value="HOMEOBOX PROTEIN SIX"/>
    <property type="match status" value="1"/>
</dbReference>
<keyword evidence="4 7" id="KW-0238">DNA-binding</keyword>
<comment type="similarity">
    <text evidence="2">Belongs to the SIX/Sine oculis homeobox family.</text>
</comment>
<dbReference type="Ensembl" id="ENSVKKT00000001036.1">
    <property type="protein sequence ID" value="ENSVKKP00000001000.1"/>
    <property type="gene ID" value="ENSVKKG00000000833.1"/>
</dbReference>
<proteinExistence type="inferred from homology"/>
<evidence type="ECO:0000256" key="3">
    <source>
        <dbReference type="ARBA" id="ARBA00022473"/>
    </source>
</evidence>
<keyword evidence="12" id="KW-1185">Reference proteome</keyword>
<evidence type="ECO:0000256" key="2">
    <source>
        <dbReference type="ARBA" id="ARBA00008161"/>
    </source>
</evidence>
<dbReference type="Proteomes" id="UP000694545">
    <property type="component" value="Unplaced"/>
</dbReference>
<name>A0A8D2IQF4_VARKO</name>
<reference evidence="11" key="2">
    <citation type="submission" date="2025-09" db="UniProtKB">
        <authorList>
            <consortium name="Ensembl"/>
        </authorList>
    </citation>
    <scope>IDENTIFICATION</scope>
</reference>
<dbReference type="Pfam" id="PF00046">
    <property type="entry name" value="Homeodomain"/>
    <property type="match status" value="1"/>
</dbReference>
<dbReference type="GO" id="GO:0000981">
    <property type="term" value="F:DNA-binding transcription factor activity, RNA polymerase II-specific"/>
    <property type="evidence" value="ECO:0007669"/>
    <property type="project" value="TreeGrafter"/>
</dbReference>
<keyword evidence="3" id="KW-0217">Developmental protein</keyword>
<dbReference type="FunFam" id="1.10.10.60:FF:000046">
    <property type="entry name" value="SIX homeobox 3"/>
    <property type="match status" value="1"/>
</dbReference>
<dbReference type="InterPro" id="IPR001356">
    <property type="entry name" value="HD"/>
</dbReference>
<evidence type="ECO:0000256" key="1">
    <source>
        <dbReference type="ARBA" id="ARBA00004123"/>
    </source>
</evidence>
<dbReference type="InterPro" id="IPR031701">
    <property type="entry name" value="SIX1_SD"/>
</dbReference>
<dbReference type="AlphaFoldDB" id="A0A8D2IQF4"/>
<feature type="region of interest" description="Disordered" evidence="9">
    <location>
        <begin position="177"/>
        <end position="198"/>
    </location>
</feature>
<comment type="subcellular location">
    <subcellularLocation>
        <location evidence="1 7 8">Nucleus</location>
    </subcellularLocation>
</comment>
<dbReference type="Gene3D" id="1.10.10.60">
    <property type="entry name" value="Homeodomain-like"/>
    <property type="match status" value="1"/>
</dbReference>
<keyword evidence="6 7" id="KW-0539">Nucleus</keyword>
<dbReference type="GO" id="GO:0005634">
    <property type="term" value="C:nucleus"/>
    <property type="evidence" value="ECO:0007669"/>
    <property type="project" value="UniProtKB-SubCell"/>
</dbReference>
<dbReference type="Pfam" id="PF16878">
    <property type="entry name" value="SIX1_SD"/>
    <property type="match status" value="1"/>
</dbReference>
<dbReference type="InterPro" id="IPR009057">
    <property type="entry name" value="Homeodomain-like_sf"/>
</dbReference>
<organism evidence="11 12">
    <name type="scientific">Varanus komodoensis</name>
    <name type="common">Komodo dragon</name>
    <dbReference type="NCBI Taxonomy" id="61221"/>
    <lineage>
        <taxon>Eukaryota</taxon>
        <taxon>Metazoa</taxon>
        <taxon>Chordata</taxon>
        <taxon>Craniata</taxon>
        <taxon>Vertebrata</taxon>
        <taxon>Euteleostomi</taxon>
        <taxon>Lepidosauria</taxon>
        <taxon>Squamata</taxon>
        <taxon>Bifurcata</taxon>
        <taxon>Unidentata</taxon>
        <taxon>Episquamata</taxon>
        <taxon>Toxicofera</taxon>
        <taxon>Anguimorpha</taxon>
        <taxon>Paleoanguimorpha</taxon>
        <taxon>Varanoidea</taxon>
        <taxon>Varanidae</taxon>
        <taxon>Varanus</taxon>
    </lineage>
</organism>
<evidence type="ECO:0000256" key="6">
    <source>
        <dbReference type="ARBA" id="ARBA00023242"/>
    </source>
</evidence>
<dbReference type="OMA" id="PAGICCV"/>
<reference evidence="11" key="1">
    <citation type="submission" date="2025-08" db="UniProtKB">
        <authorList>
            <consortium name="Ensembl"/>
        </authorList>
    </citation>
    <scope>IDENTIFICATION</scope>
</reference>
<dbReference type="SMART" id="SM00389">
    <property type="entry name" value="HOX"/>
    <property type="match status" value="1"/>
</dbReference>
<dbReference type="PANTHER" id="PTHR10390:SF12">
    <property type="entry name" value="HOMEOBOX PROTEIN SIX6"/>
    <property type="match status" value="1"/>
</dbReference>
<evidence type="ECO:0000256" key="7">
    <source>
        <dbReference type="PROSITE-ProRule" id="PRU00108"/>
    </source>
</evidence>
<sequence>MFQLPMLNFSPQQVAGVCETLEESGDVERLGRFLWSLPVAPAACEALNRNESVLRARAVVAFHGGNYRELYHILESHKFPKESHAKLQALWLEAHYQEAEKLRGRPLGPVDKYRVRKKFPLPRTIWDGEQKTHCFKERTRHLLREWYLQDPYPNPSKKRELAQATGLTPTQVGNWFKNRRQRDRDRAGDARAAPVPSPSAKLQPEYSFGAFSLFCLVIRFSRNQDVESDQEFSGTVKFIHGHSSLYQMRIGRFIYTDLCIKGKSKTKINFQIPRINSLHFNQGMLNDECF</sequence>
<evidence type="ECO:0000259" key="10">
    <source>
        <dbReference type="PROSITE" id="PS50071"/>
    </source>
</evidence>
<evidence type="ECO:0000313" key="11">
    <source>
        <dbReference type="Ensembl" id="ENSVKKP00000001000.1"/>
    </source>
</evidence>
<feature type="DNA-binding region" description="Homeobox" evidence="7">
    <location>
        <begin position="128"/>
        <end position="187"/>
    </location>
</feature>
<dbReference type="CDD" id="cd00086">
    <property type="entry name" value="homeodomain"/>
    <property type="match status" value="1"/>
</dbReference>
<dbReference type="GO" id="GO:0000978">
    <property type="term" value="F:RNA polymerase II cis-regulatory region sequence-specific DNA binding"/>
    <property type="evidence" value="ECO:0007669"/>
    <property type="project" value="TreeGrafter"/>
</dbReference>